<dbReference type="AlphaFoldDB" id="A0A1G6TH97"/>
<evidence type="ECO:0000259" key="1">
    <source>
        <dbReference type="Pfam" id="PF08388"/>
    </source>
</evidence>
<organism evidence="2 3">
    <name type="scientific">Paraburkholderia lycopersici</name>
    <dbReference type="NCBI Taxonomy" id="416944"/>
    <lineage>
        <taxon>Bacteria</taxon>
        <taxon>Pseudomonadati</taxon>
        <taxon>Pseudomonadota</taxon>
        <taxon>Betaproteobacteria</taxon>
        <taxon>Burkholderiales</taxon>
        <taxon>Burkholderiaceae</taxon>
        <taxon>Paraburkholderia</taxon>
    </lineage>
</organism>
<dbReference type="Pfam" id="PF08388">
    <property type="entry name" value="GIIM"/>
    <property type="match status" value="1"/>
</dbReference>
<evidence type="ECO:0000313" key="2">
    <source>
        <dbReference type="EMBL" id="SDD28450.1"/>
    </source>
</evidence>
<dbReference type="EMBL" id="FMYQ01000017">
    <property type="protein sequence ID" value="SDD28450.1"/>
    <property type="molecule type" value="Genomic_DNA"/>
</dbReference>
<proteinExistence type="predicted"/>
<keyword evidence="2" id="KW-0695">RNA-directed DNA polymerase</keyword>
<accession>A0A1G6TH97</accession>
<dbReference type="InterPro" id="IPR013597">
    <property type="entry name" value="Mat_intron_G2"/>
</dbReference>
<dbReference type="STRING" id="416944.SAMN05421548_11740"/>
<feature type="domain" description="Group II intron maturase-specific" evidence="1">
    <location>
        <begin position="54"/>
        <end position="120"/>
    </location>
</feature>
<dbReference type="Proteomes" id="UP000198908">
    <property type="component" value="Unassembled WGS sequence"/>
</dbReference>
<name>A0A1G6TH97_9BURK</name>
<keyword evidence="2" id="KW-0808">Transferase</keyword>
<evidence type="ECO:0000313" key="3">
    <source>
        <dbReference type="Proteomes" id="UP000198908"/>
    </source>
</evidence>
<reference evidence="3" key="1">
    <citation type="submission" date="2016-09" db="EMBL/GenBank/DDBJ databases">
        <authorList>
            <person name="Varghese N."/>
            <person name="Submissions S."/>
        </authorList>
    </citation>
    <scope>NUCLEOTIDE SEQUENCE [LARGE SCALE GENOMIC DNA]</scope>
    <source>
        <strain evidence="3">TNe-862</strain>
    </source>
</reference>
<dbReference type="GO" id="GO:0003964">
    <property type="term" value="F:RNA-directed DNA polymerase activity"/>
    <property type="evidence" value="ECO:0007669"/>
    <property type="project" value="UniProtKB-KW"/>
</dbReference>
<sequence>MAMLRRLYGRLRLKVNETKSAVASAFGSKFLGYGPWVAAGGLVKRKVAATPLLAFKRRIRGLTCRNGGRSMTAVVEQLRSYVQGWKAYFRLAQTPRVWLELDKWMRHRLRAIQLKHWRRGIAIYRELRMRGAPCAVAQQVAANSRRWWRNSDRLLKSVLTIAHFDRLSVPRLS</sequence>
<keyword evidence="3" id="KW-1185">Reference proteome</keyword>
<gene>
    <name evidence="2" type="ORF">SAMN05421548_11740</name>
</gene>
<keyword evidence="2" id="KW-0548">Nucleotidyltransferase</keyword>
<protein>
    <submittedName>
        <fullName evidence="2">RNA-directed DNA polymerase</fullName>
    </submittedName>
</protein>